<keyword evidence="1" id="KW-0472">Membrane</keyword>
<organism evidence="2 3">
    <name type="scientific">Geobacillus thermodenitrificans (strain NG80-2)</name>
    <dbReference type="NCBI Taxonomy" id="420246"/>
    <lineage>
        <taxon>Bacteria</taxon>
        <taxon>Bacillati</taxon>
        <taxon>Bacillota</taxon>
        <taxon>Bacilli</taxon>
        <taxon>Bacillales</taxon>
        <taxon>Anoxybacillaceae</taxon>
        <taxon>Geobacillus</taxon>
    </lineage>
</organism>
<feature type="transmembrane region" description="Helical" evidence="1">
    <location>
        <begin position="261"/>
        <end position="278"/>
    </location>
</feature>
<evidence type="ECO:0008006" key="4">
    <source>
        <dbReference type="Google" id="ProtNLM"/>
    </source>
</evidence>
<feature type="transmembrane region" description="Helical" evidence="1">
    <location>
        <begin position="221"/>
        <end position="241"/>
    </location>
</feature>
<sequence>MKGEKHEVAVNECPPFCLMIVRVRQFCRKSWLIKAFVQLIRFGWAQALSCVFPVVIFASLALTKLAPLPLLPRYDWLLIICLLMQWWMVRSGLETRDELKVITVFHLIGLSLELFKVRMGSWAYPEEGYTKLFGVPLYSGFMYASVASYLCQAWRRMKVELVRWPPFWLVVPLAAAIYLNFFTHHYWVDVRWWLAGLVILVFWRSWVVYEVGGICYRMPIVLSFLLIGFFIWIAENIATFFGAWQYPNQAKAWSLVHIGKVSSWVLLVIVSFLIVATLKQVKGRASAGTVVNDEQKALQTGQ</sequence>
<dbReference type="EMBL" id="CP000557">
    <property type="protein sequence ID" value="ABO65547.1"/>
    <property type="molecule type" value="Genomic_DNA"/>
</dbReference>
<dbReference type="KEGG" id="gtn:GTNG_0163"/>
<accession>A4IJP3</accession>
<gene>
    <name evidence="2" type="ordered locus">GTNG_0163</name>
</gene>
<dbReference type="eggNOG" id="COG3739">
    <property type="taxonomic scope" value="Bacteria"/>
</dbReference>
<evidence type="ECO:0000313" key="2">
    <source>
        <dbReference type="EMBL" id="ABO65547.1"/>
    </source>
</evidence>
<dbReference type="PIRSF" id="PIRSF009141">
    <property type="entry name" value="UCP009141"/>
    <property type="match status" value="1"/>
</dbReference>
<feature type="transmembrane region" description="Helical" evidence="1">
    <location>
        <begin position="39"/>
        <end position="62"/>
    </location>
</feature>
<keyword evidence="1" id="KW-1133">Transmembrane helix</keyword>
<proteinExistence type="predicted"/>
<evidence type="ECO:0000256" key="1">
    <source>
        <dbReference type="SAM" id="Phobius"/>
    </source>
</evidence>
<dbReference type="RefSeq" id="WP_011886645.1">
    <property type="nucleotide sequence ID" value="NC_009328.1"/>
</dbReference>
<dbReference type="AlphaFoldDB" id="A4IJP3"/>
<protein>
    <recommendedName>
        <fullName evidence="4">DUF817 domain-containing protein</fullName>
    </recommendedName>
</protein>
<evidence type="ECO:0000313" key="3">
    <source>
        <dbReference type="Proteomes" id="UP000001578"/>
    </source>
</evidence>
<dbReference type="InterPro" id="IPR008535">
    <property type="entry name" value="DUF817"/>
</dbReference>
<feature type="transmembrane region" description="Helical" evidence="1">
    <location>
        <begin position="192"/>
        <end position="209"/>
    </location>
</feature>
<keyword evidence="1" id="KW-0812">Transmembrane</keyword>
<dbReference type="Proteomes" id="UP000001578">
    <property type="component" value="Chromosome"/>
</dbReference>
<name>A4IJP3_GEOTN</name>
<feature type="transmembrane region" description="Helical" evidence="1">
    <location>
        <begin position="137"/>
        <end position="154"/>
    </location>
</feature>
<feature type="transmembrane region" description="Helical" evidence="1">
    <location>
        <begin position="166"/>
        <end position="186"/>
    </location>
</feature>
<feature type="transmembrane region" description="Helical" evidence="1">
    <location>
        <begin position="101"/>
        <end position="117"/>
    </location>
</feature>
<feature type="transmembrane region" description="Helical" evidence="1">
    <location>
        <begin position="74"/>
        <end position="89"/>
    </location>
</feature>
<reference evidence="2 3" key="1">
    <citation type="journal article" date="2007" name="Proc. Natl. Acad. Sci. U.S.A.">
        <title>Genome and proteome of long-chain alkane degrading Geobacillus thermodenitrificans NG80-2 isolated from a deep-subsurface oil reservoir.</title>
        <authorList>
            <person name="Feng L."/>
            <person name="Wang W."/>
            <person name="Cheng J."/>
            <person name="Ren Y."/>
            <person name="Zhao G."/>
            <person name="Gao C."/>
            <person name="Tang Y."/>
            <person name="Liu X."/>
            <person name="Han W."/>
            <person name="Peng X."/>
            <person name="Liu R."/>
            <person name="Wang L."/>
        </authorList>
    </citation>
    <scope>NUCLEOTIDE SEQUENCE [LARGE SCALE GENOMIC DNA]</scope>
    <source>
        <strain evidence="2 3">NG80-2</strain>
    </source>
</reference>
<dbReference type="Pfam" id="PF05675">
    <property type="entry name" value="DUF817"/>
    <property type="match status" value="1"/>
</dbReference>
<dbReference type="HOGENOM" id="CLU_070515_0_0_9"/>